<protein>
    <recommendedName>
        <fullName evidence="9">Phosphate transporter</fullName>
    </recommendedName>
</protein>
<keyword evidence="8 9" id="KW-0472">Membrane</keyword>
<dbReference type="PANTHER" id="PTHR11101:SF80">
    <property type="entry name" value="PHOSPHATE TRANSPORTER"/>
    <property type="match status" value="1"/>
</dbReference>
<dbReference type="EMBL" id="FNWU01000001">
    <property type="protein sequence ID" value="SEH36998.1"/>
    <property type="molecule type" value="Genomic_DNA"/>
</dbReference>
<evidence type="ECO:0000313" key="10">
    <source>
        <dbReference type="EMBL" id="SEH36998.1"/>
    </source>
</evidence>
<keyword evidence="4 9" id="KW-0813">Transport</keyword>
<feature type="transmembrane region" description="Helical" evidence="9">
    <location>
        <begin position="273"/>
        <end position="297"/>
    </location>
</feature>
<evidence type="ECO:0000256" key="9">
    <source>
        <dbReference type="RuleBase" id="RU363058"/>
    </source>
</evidence>
<dbReference type="PANTHER" id="PTHR11101">
    <property type="entry name" value="PHOSPHATE TRANSPORTER"/>
    <property type="match status" value="1"/>
</dbReference>
<evidence type="ECO:0000256" key="1">
    <source>
        <dbReference type="ARBA" id="ARBA00001981"/>
    </source>
</evidence>
<feature type="transmembrane region" description="Helical" evidence="9">
    <location>
        <begin position="104"/>
        <end position="123"/>
    </location>
</feature>
<dbReference type="GO" id="GO:0016020">
    <property type="term" value="C:membrane"/>
    <property type="evidence" value="ECO:0007669"/>
    <property type="project" value="UniProtKB-SubCell"/>
</dbReference>
<feature type="transmembrane region" description="Helical" evidence="9">
    <location>
        <begin position="347"/>
        <end position="366"/>
    </location>
</feature>
<keyword evidence="5 9" id="KW-0592">Phosphate transport</keyword>
<dbReference type="AlphaFoldDB" id="A0A1H6HS39"/>
<feature type="transmembrane region" description="Helical" evidence="9">
    <location>
        <begin position="6"/>
        <end position="25"/>
    </location>
</feature>
<keyword evidence="11" id="KW-1185">Reference proteome</keyword>
<evidence type="ECO:0000256" key="5">
    <source>
        <dbReference type="ARBA" id="ARBA00022592"/>
    </source>
</evidence>
<dbReference type="STRING" id="1267564.SAMN05192561_101112"/>
<proteinExistence type="inferred from homology"/>
<accession>A0A1H6HS39</accession>
<dbReference type="RefSeq" id="WP_092812831.1">
    <property type="nucleotide sequence ID" value="NZ_FNWU01000001.1"/>
</dbReference>
<evidence type="ECO:0000256" key="4">
    <source>
        <dbReference type="ARBA" id="ARBA00022448"/>
    </source>
</evidence>
<dbReference type="Proteomes" id="UP000199215">
    <property type="component" value="Unassembled WGS sequence"/>
</dbReference>
<feature type="transmembrane region" description="Helical" evidence="9">
    <location>
        <begin position="309"/>
        <end position="327"/>
    </location>
</feature>
<evidence type="ECO:0000256" key="2">
    <source>
        <dbReference type="ARBA" id="ARBA00004141"/>
    </source>
</evidence>
<gene>
    <name evidence="10" type="ORF">SAMN05192561_101112</name>
</gene>
<dbReference type="GO" id="GO:0035435">
    <property type="term" value="P:phosphate ion transmembrane transport"/>
    <property type="evidence" value="ECO:0007669"/>
    <property type="project" value="TreeGrafter"/>
</dbReference>
<dbReference type="GO" id="GO:0005315">
    <property type="term" value="F:phosphate transmembrane transporter activity"/>
    <property type="evidence" value="ECO:0007669"/>
    <property type="project" value="InterPro"/>
</dbReference>
<comment type="similarity">
    <text evidence="3 9">Belongs to the inorganic phosphate transporter (PiT) (TC 2.A.20) family.</text>
</comment>
<feature type="transmembrane region" description="Helical" evidence="9">
    <location>
        <begin position="135"/>
        <end position="156"/>
    </location>
</feature>
<feature type="transmembrane region" description="Helical" evidence="9">
    <location>
        <begin position="397"/>
        <end position="420"/>
    </location>
</feature>
<evidence type="ECO:0000256" key="3">
    <source>
        <dbReference type="ARBA" id="ARBA00009916"/>
    </source>
</evidence>
<name>A0A1H6HS39_9EURY</name>
<evidence type="ECO:0000256" key="8">
    <source>
        <dbReference type="ARBA" id="ARBA00023136"/>
    </source>
</evidence>
<dbReference type="OrthoDB" id="341862at2157"/>
<sequence>MDPTTILLFVAAAIASLFMAWVIGAGSSGATPFAPAVGADAIATMRAAFVVGILGFAGAVTQGGNVSAAVGRGLIGGVTLPVAGVIIVLLVGAGLMAVGIRTGYPIATAFTVTGSVIGVGLAIGGTPVPSTYLEIGAVWLLTPFVGGGIAFAIASVLPRSDVPESRSVPLLVGVVGAVLANVGFAFLGPDDGSGSIAVAVAEALREWAGHGGPVSALGGGIPLPVGGGIPITVAGITLPLGRAAVTVGIALALAVLARWDVRRDQAGGLRRVLLALGALVAFSAGGSQVGLAVGPLVPLFDTVESVPSVAILVGGGLGILVGSWTGAPRMISSLAQEYSSLGPRRSIAALVPSFLIAQLAVLLGVPVSFNEIIVSAMVGSGAAVGGWDAIDPRKIGLTILAWIASFAVAFLLGYGIALAAI</sequence>
<evidence type="ECO:0000256" key="7">
    <source>
        <dbReference type="ARBA" id="ARBA00022989"/>
    </source>
</evidence>
<feature type="transmembrane region" description="Helical" evidence="9">
    <location>
        <begin position="37"/>
        <end position="61"/>
    </location>
</feature>
<dbReference type="Pfam" id="PF01384">
    <property type="entry name" value="PHO4"/>
    <property type="match status" value="1"/>
</dbReference>
<comment type="subcellular location">
    <subcellularLocation>
        <location evidence="2 9">Membrane</location>
        <topology evidence="2 9">Multi-pass membrane protein</topology>
    </subcellularLocation>
</comment>
<organism evidence="10 11">
    <name type="scientific">Halopenitus malekzadehii</name>
    <dbReference type="NCBI Taxonomy" id="1267564"/>
    <lineage>
        <taxon>Archaea</taxon>
        <taxon>Methanobacteriati</taxon>
        <taxon>Methanobacteriota</taxon>
        <taxon>Stenosarchaea group</taxon>
        <taxon>Halobacteria</taxon>
        <taxon>Halobacteriales</taxon>
        <taxon>Haloferacaceae</taxon>
        <taxon>Halopenitus</taxon>
    </lineage>
</organism>
<reference evidence="10 11" key="1">
    <citation type="submission" date="2016-10" db="EMBL/GenBank/DDBJ databases">
        <authorList>
            <person name="de Groot N.N."/>
        </authorList>
    </citation>
    <scope>NUCLEOTIDE SEQUENCE [LARGE SCALE GENOMIC DNA]</scope>
    <source>
        <strain evidence="10 11">IBRC-M10418</strain>
    </source>
</reference>
<feature type="transmembrane region" description="Helical" evidence="9">
    <location>
        <begin position="73"/>
        <end position="97"/>
    </location>
</feature>
<feature type="transmembrane region" description="Helical" evidence="9">
    <location>
        <begin position="168"/>
        <end position="187"/>
    </location>
</feature>
<evidence type="ECO:0000256" key="6">
    <source>
        <dbReference type="ARBA" id="ARBA00022692"/>
    </source>
</evidence>
<dbReference type="InterPro" id="IPR001204">
    <property type="entry name" value="Phos_transporter"/>
</dbReference>
<keyword evidence="7 9" id="KW-1133">Transmembrane helix</keyword>
<keyword evidence="6 9" id="KW-0812">Transmembrane</keyword>
<evidence type="ECO:0000313" key="11">
    <source>
        <dbReference type="Proteomes" id="UP000199215"/>
    </source>
</evidence>
<feature type="transmembrane region" description="Helical" evidence="9">
    <location>
        <begin position="243"/>
        <end position="261"/>
    </location>
</feature>
<comment type="function">
    <text evidence="1">Potential transporter for phosphate.</text>
</comment>